<dbReference type="PRINTS" id="PR02008">
    <property type="entry name" value="RCMTFAMILY"/>
</dbReference>
<evidence type="ECO:0000256" key="3">
    <source>
        <dbReference type="ARBA" id="ARBA00022691"/>
    </source>
</evidence>
<keyword evidence="9" id="KW-1185">Reference proteome</keyword>
<feature type="domain" description="SAM-dependent MTase RsmB/NOP-type" evidence="7">
    <location>
        <begin position="1"/>
        <end position="171"/>
    </location>
</feature>
<accession>A0A6A4ICS3</accession>
<feature type="region of interest" description="Disordered" evidence="6">
    <location>
        <begin position="173"/>
        <end position="205"/>
    </location>
</feature>
<keyword evidence="4 5" id="KW-0694">RNA-binding</keyword>
<dbReference type="GO" id="GO:0003723">
    <property type="term" value="F:RNA binding"/>
    <property type="evidence" value="ECO:0007669"/>
    <property type="project" value="UniProtKB-UniRule"/>
</dbReference>
<evidence type="ECO:0000256" key="5">
    <source>
        <dbReference type="PROSITE-ProRule" id="PRU01023"/>
    </source>
</evidence>
<dbReference type="Pfam" id="PF01189">
    <property type="entry name" value="Methyltr_RsmB-F"/>
    <property type="match status" value="1"/>
</dbReference>
<comment type="caution">
    <text evidence="5">Lacks conserved residue(s) required for the propagation of feature annotation.</text>
</comment>
<dbReference type="PROSITE" id="PS51686">
    <property type="entry name" value="SAM_MT_RSMB_NOP"/>
    <property type="match status" value="1"/>
</dbReference>
<dbReference type="EMBL" id="ML769391">
    <property type="protein sequence ID" value="KAE9408406.1"/>
    <property type="molecule type" value="Genomic_DNA"/>
</dbReference>
<dbReference type="InterPro" id="IPR029063">
    <property type="entry name" value="SAM-dependent_MTases_sf"/>
</dbReference>
<proteinExistence type="inferred from homology"/>
<gene>
    <name evidence="8" type="ORF">BT96DRAFT_913975</name>
</gene>
<dbReference type="GO" id="GO:0005730">
    <property type="term" value="C:nucleolus"/>
    <property type="evidence" value="ECO:0007669"/>
    <property type="project" value="TreeGrafter"/>
</dbReference>
<organism evidence="8 9">
    <name type="scientific">Gymnopus androsaceus JB14</name>
    <dbReference type="NCBI Taxonomy" id="1447944"/>
    <lineage>
        <taxon>Eukaryota</taxon>
        <taxon>Fungi</taxon>
        <taxon>Dikarya</taxon>
        <taxon>Basidiomycota</taxon>
        <taxon>Agaricomycotina</taxon>
        <taxon>Agaricomycetes</taxon>
        <taxon>Agaricomycetidae</taxon>
        <taxon>Agaricales</taxon>
        <taxon>Marasmiineae</taxon>
        <taxon>Omphalotaceae</taxon>
        <taxon>Gymnopus</taxon>
    </lineage>
</organism>
<evidence type="ECO:0000256" key="4">
    <source>
        <dbReference type="ARBA" id="ARBA00022884"/>
    </source>
</evidence>
<keyword evidence="1 5" id="KW-0489">Methyltransferase</keyword>
<dbReference type="InterPro" id="IPR001678">
    <property type="entry name" value="MeTrfase_RsmB-F_NOP2_dom"/>
</dbReference>
<dbReference type="AlphaFoldDB" id="A0A6A4ICS3"/>
<dbReference type="PANTHER" id="PTHR22807:SF4">
    <property type="entry name" value="28S RRNA (CYTOSINE-C(5))-METHYLTRANSFERASE"/>
    <property type="match status" value="1"/>
</dbReference>
<dbReference type="InterPro" id="IPR023267">
    <property type="entry name" value="RCMT"/>
</dbReference>
<dbReference type="GO" id="GO:0008173">
    <property type="term" value="F:RNA methyltransferase activity"/>
    <property type="evidence" value="ECO:0007669"/>
    <property type="project" value="InterPro"/>
</dbReference>
<keyword evidence="2 5" id="KW-0808">Transferase</keyword>
<dbReference type="OrthoDB" id="435282at2759"/>
<evidence type="ECO:0000313" key="8">
    <source>
        <dbReference type="EMBL" id="KAE9408406.1"/>
    </source>
</evidence>
<evidence type="ECO:0000313" key="9">
    <source>
        <dbReference type="Proteomes" id="UP000799118"/>
    </source>
</evidence>
<sequence>MLSKAKCKNVEPINANFLAVDPMDSKYSKVTRILLDPSCSGSGVVNRLDYLVESEQEADSVQEDRLNKLAAFPLMMIKHAMKFPSVQRIVYSTCSIHAIEDEHVVRAALESAEALSANFKLAPPSQVLPQWKRRGYANEIHDPARAMQHLLYCLPGEDATNGFFVSCFVRGSADDEQEQAPKGCRKRKIEDLSEKESEGRPTPRQ</sequence>
<dbReference type="SUPFAM" id="SSF53335">
    <property type="entry name" value="S-adenosyl-L-methionine-dependent methyltransferases"/>
    <property type="match status" value="1"/>
</dbReference>
<evidence type="ECO:0000256" key="2">
    <source>
        <dbReference type="ARBA" id="ARBA00022679"/>
    </source>
</evidence>
<dbReference type="InterPro" id="IPR049560">
    <property type="entry name" value="MeTrfase_RsmB-F_NOP2_cat"/>
</dbReference>
<keyword evidence="3 5" id="KW-0949">S-adenosyl-L-methionine</keyword>
<feature type="active site" description="Nucleophile" evidence="5">
    <location>
        <position position="94"/>
    </location>
</feature>
<evidence type="ECO:0000259" key="7">
    <source>
        <dbReference type="PROSITE" id="PS51686"/>
    </source>
</evidence>
<feature type="compositionally biased region" description="Basic and acidic residues" evidence="6">
    <location>
        <begin position="188"/>
        <end position="205"/>
    </location>
</feature>
<feature type="binding site" evidence="5">
    <location>
        <position position="36"/>
    </location>
    <ligand>
        <name>S-adenosyl-L-methionine</name>
        <dbReference type="ChEBI" id="CHEBI:59789"/>
    </ligand>
</feature>
<dbReference type="Proteomes" id="UP000799118">
    <property type="component" value="Unassembled WGS sequence"/>
</dbReference>
<dbReference type="GO" id="GO:0070475">
    <property type="term" value="P:rRNA base methylation"/>
    <property type="evidence" value="ECO:0007669"/>
    <property type="project" value="TreeGrafter"/>
</dbReference>
<protein>
    <submittedName>
        <fullName evidence="8">S-adenosyl-L-methionine-dependent methyltransferase</fullName>
    </submittedName>
</protein>
<dbReference type="Gene3D" id="3.40.50.150">
    <property type="entry name" value="Vaccinia Virus protein VP39"/>
    <property type="match status" value="1"/>
</dbReference>
<name>A0A6A4ICS3_9AGAR</name>
<reference evidence="8" key="1">
    <citation type="journal article" date="2019" name="Environ. Microbiol.">
        <title>Fungal ecological strategies reflected in gene transcription - a case study of two litter decomposers.</title>
        <authorList>
            <person name="Barbi F."/>
            <person name="Kohler A."/>
            <person name="Barry K."/>
            <person name="Baskaran P."/>
            <person name="Daum C."/>
            <person name="Fauchery L."/>
            <person name="Ihrmark K."/>
            <person name="Kuo A."/>
            <person name="LaButti K."/>
            <person name="Lipzen A."/>
            <person name="Morin E."/>
            <person name="Grigoriev I.V."/>
            <person name="Henrissat B."/>
            <person name="Lindahl B."/>
            <person name="Martin F."/>
        </authorList>
    </citation>
    <scope>NUCLEOTIDE SEQUENCE</scope>
    <source>
        <strain evidence="8">JB14</strain>
    </source>
</reference>
<dbReference type="PANTHER" id="PTHR22807">
    <property type="entry name" value="NOP2 YEAST -RELATED NOL1/NOP2/FMU SUN DOMAIN-CONTAINING"/>
    <property type="match status" value="1"/>
</dbReference>
<evidence type="ECO:0000256" key="1">
    <source>
        <dbReference type="ARBA" id="ARBA00022603"/>
    </source>
</evidence>
<evidence type="ECO:0000256" key="6">
    <source>
        <dbReference type="SAM" id="MobiDB-lite"/>
    </source>
</evidence>
<comment type="similarity">
    <text evidence="5">Belongs to the class I-like SAM-binding methyltransferase superfamily. RsmB/NOP family.</text>
</comment>